<evidence type="ECO:0000313" key="3">
    <source>
        <dbReference type="Proteomes" id="UP000271974"/>
    </source>
</evidence>
<sequence length="206" mass="22839">MHRQNQGHLSTRISQFQNFRKPRSKRAGAACGNTRDGDRAGYQETRRPGDSGRPGRPWETLGDLGQATGTQTTLSLSFQFVCSLKRCRQNHPTQVDRQGGTSNQFTFKWIRKFRFATEQGGGVVVGGWAGIVMGRAGEGQEGGKRRTREGKRGGYGQERGQERPRGRQLTNNCSIWHAGEPDSSKRISVVNRLARKACALASGHQR</sequence>
<proteinExistence type="predicted"/>
<gene>
    <name evidence="2" type="ORF">EGW08_007778</name>
</gene>
<keyword evidence="3" id="KW-1185">Reference proteome</keyword>
<feature type="compositionally biased region" description="Basic and acidic residues" evidence="1">
    <location>
        <begin position="35"/>
        <end position="50"/>
    </location>
</feature>
<dbReference type="Proteomes" id="UP000271974">
    <property type="component" value="Unassembled WGS sequence"/>
</dbReference>
<dbReference type="AlphaFoldDB" id="A0A3S1BIB4"/>
<feature type="region of interest" description="Disordered" evidence="1">
    <location>
        <begin position="1"/>
        <end position="61"/>
    </location>
</feature>
<comment type="caution">
    <text evidence="2">The sequence shown here is derived from an EMBL/GenBank/DDBJ whole genome shotgun (WGS) entry which is preliminary data.</text>
</comment>
<reference evidence="2 3" key="1">
    <citation type="submission" date="2019-01" db="EMBL/GenBank/DDBJ databases">
        <title>A draft genome assembly of the solar-powered sea slug Elysia chlorotica.</title>
        <authorList>
            <person name="Cai H."/>
            <person name="Li Q."/>
            <person name="Fang X."/>
            <person name="Li J."/>
            <person name="Curtis N.E."/>
            <person name="Altenburger A."/>
            <person name="Shibata T."/>
            <person name="Feng M."/>
            <person name="Maeda T."/>
            <person name="Schwartz J.A."/>
            <person name="Shigenobu S."/>
            <person name="Lundholm N."/>
            <person name="Nishiyama T."/>
            <person name="Yang H."/>
            <person name="Hasebe M."/>
            <person name="Li S."/>
            <person name="Pierce S.K."/>
            <person name="Wang J."/>
        </authorList>
    </citation>
    <scope>NUCLEOTIDE SEQUENCE [LARGE SCALE GENOMIC DNA]</scope>
    <source>
        <strain evidence="2">EC2010</strain>
        <tissue evidence="2">Whole organism of an adult</tissue>
    </source>
</reference>
<feature type="region of interest" description="Disordered" evidence="1">
    <location>
        <begin position="136"/>
        <end position="170"/>
    </location>
</feature>
<organism evidence="2 3">
    <name type="scientific">Elysia chlorotica</name>
    <name type="common">Eastern emerald elysia</name>
    <name type="synonym">Sea slug</name>
    <dbReference type="NCBI Taxonomy" id="188477"/>
    <lineage>
        <taxon>Eukaryota</taxon>
        <taxon>Metazoa</taxon>
        <taxon>Spiralia</taxon>
        <taxon>Lophotrochozoa</taxon>
        <taxon>Mollusca</taxon>
        <taxon>Gastropoda</taxon>
        <taxon>Heterobranchia</taxon>
        <taxon>Euthyneura</taxon>
        <taxon>Panpulmonata</taxon>
        <taxon>Sacoglossa</taxon>
        <taxon>Placobranchoidea</taxon>
        <taxon>Plakobranchidae</taxon>
        <taxon>Elysia</taxon>
    </lineage>
</organism>
<accession>A0A3S1BIB4</accession>
<name>A0A3S1BIB4_ELYCH</name>
<feature type="compositionally biased region" description="Polar residues" evidence="1">
    <location>
        <begin position="1"/>
        <end position="18"/>
    </location>
</feature>
<evidence type="ECO:0000313" key="2">
    <source>
        <dbReference type="EMBL" id="RUS84482.1"/>
    </source>
</evidence>
<evidence type="ECO:0000256" key="1">
    <source>
        <dbReference type="SAM" id="MobiDB-lite"/>
    </source>
</evidence>
<protein>
    <submittedName>
        <fullName evidence="2">Uncharacterized protein</fullName>
    </submittedName>
</protein>
<dbReference type="EMBL" id="RQTK01000204">
    <property type="protein sequence ID" value="RUS84482.1"/>
    <property type="molecule type" value="Genomic_DNA"/>
</dbReference>